<dbReference type="PRINTS" id="PR00998">
    <property type="entry name" value="CRBOXYPTASET"/>
</dbReference>
<dbReference type="EMBL" id="CP045503">
    <property type="protein sequence ID" value="QPG56888.1"/>
    <property type="molecule type" value="Genomic_DNA"/>
</dbReference>
<keyword evidence="3" id="KW-1185">Reference proteome</keyword>
<proteinExistence type="inferred from homology"/>
<dbReference type="PIRSF" id="PIRSF006615">
    <property type="entry name" value="Zn_crbxpep_Taq"/>
    <property type="match status" value="1"/>
</dbReference>
<dbReference type="EC" id="3.4.17.19" evidence="1"/>
<dbReference type="PANTHER" id="PTHR34217:SF1">
    <property type="entry name" value="CARBOXYPEPTIDASE 1"/>
    <property type="match status" value="1"/>
</dbReference>
<keyword evidence="1" id="KW-0378">Hydrolase</keyword>
<evidence type="ECO:0000313" key="2">
    <source>
        <dbReference type="EMBL" id="QPG56888.1"/>
    </source>
</evidence>
<comment type="catalytic activity">
    <reaction evidence="1">
        <text>Release of a C-terminal amino acid with broad specificity, except for -Pro.</text>
        <dbReference type="EC" id="3.4.17.19"/>
    </reaction>
</comment>
<dbReference type="InterPro" id="IPR001333">
    <property type="entry name" value="Peptidase_M32_Taq"/>
</dbReference>
<accession>A0ABX6V2T6</accession>
<sequence>MTHSKNTPHYHSLTEHFQKIAHFEHLSALGDWDQATMMPLGGSESRGAAMAELARHIHELKTEPFIETSIEQAEEELLNSHQISNLREIRYQFMQANVVPADLVQAKTQLAYRCEHAWRDQRKNNDWQGFKPNLEALMKLVREEASIRAQAQDLSPYDALLNKFEPGMTTARLELLFGDLKSWLPGLIETVQGQQKNVQPIALAKYSAHTQEALGRDVMKYLGFDFNQGRLDVSSHPFCGGVPGDIRLTTRYDEADFTSGLMGIVHETGHARYEQGLPKEWRGQPAGGHRSMAIHESQSLFCEMQLGRGKGFLTQIQPKLQQHLGSQLSIEDLSQIYTRVKPGLIRVDADEVTYPCHILLRFEAEKGLVDGSLSVADLPDFWTQQMQSLLGIDIQDDYRNGCMQDIHWAVGELGYFPSYTLGAMYAAQFRYSMEASLGSVDDLLAQGKIELVFDWLDKNIWSQGSLLTTDELVKHATGETLNPKFFRRHLEQRYLK</sequence>
<keyword evidence="1 2" id="KW-0121">Carboxypeptidase</keyword>
<dbReference type="PROSITE" id="PS52034">
    <property type="entry name" value="PEPTIDASE_M32"/>
    <property type="match status" value="1"/>
</dbReference>
<gene>
    <name evidence="2" type="ORF">FM038_005165</name>
</gene>
<dbReference type="SUPFAM" id="SSF55486">
    <property type="entry name" value="Metalloproteases ('zincins'), catalytic domain"/>
    <property type="match status" value="1"/>
</dbReference>
<dbReference type="CDD" id="cd06460">
    <property type="entry name" value="M32_Taq"/>
    <property type="match status" value="1"/>
</dbReference>
<dbReference type="Pfam" id="PF02074">
    <property type="entry name" value="Peptidase_M32"/>
    <property type="match status" value="1"/>
</dbReference>
<dbReference type="Proteomes" id="UP000316416">
    <property type="component" value="Chromosome"/>
</dbReference>
<keyword evidence="1" id="KW-0645">Protease</keyword>
<dbReference type="PANTHER" id="PTHR34217">
    <property type="entry name" value="METAL-DEPENDENT CARBOXYPEPTIDASE"/>
    <property type="match status" value="1"/>
</dbReference>
<dbReference type="GO" id="GO:0004180">
    <property type="term" value="F:carboxypeptidase activity"/>
    <property type="evidence" value="ECO:0007669"/>
    <property type="project" value="UniProtKB-KW"/>
</dbReference>
<protein>
    <recommendedName>
        <fullName evidence="1">Metal-dependent carboxypeptidase</fullName>
        <ecNumber evidence="1">3.4.17.19</ecNumber>
    </recommendedName>
</protein>
<keyword evidence="1" id="KW-0479">Metal-binding</keyword>
<comment type="function">
    <text evidence="1">Broad specificity carboxypetidase that releases amino acids sequentially from the C-terminus, including neutral, aromatic, polar and basic residues.</text>
</comment>
<comment type="similarity">
    <text evidence="1">Belongs to the peptidase M32 family.</text>
</comment>
<evidence type="ECO:0000313" key="3">
    <source>
        <dbReference type="Proteomes" id="UP000316416"/>
    </source>
</evidence>
<keyword evidence="1" id="KW-0482">Metalloprotease</keyword>
<organism evidence="2 3">
    <name type="scientific">Shewanella eurypsychrophilus</name>
    <dbReference type="NCBI Taxonomy" id="2593656"/>
    <lineage>
        <taxon>Bacteria</taxon>
        <taxon>Pseudomonadati</taxon>
        <taxon>Pseudomonadota</taxon>
        <taxon>Gammaproteobacteria</taxon>
        <taxon>Alteromonadales</taxon>
        <taxon>Shewanellaceae</taxon>
        <taxon>Shewanella</taxon>
    </lineage>
</organism>
<name>A0ABX6V2T6_9GAMM</name>
<dbReference type="RefSeq" id="WP_142872262.1">
    <property type="nucleotide sequence ID" value="NZ_CP045503.2"/>
</dbReference>
<dbReference type="Gene3D" id="1.10.1370.30">
    <property type="match status" value="1"/>
</dbReference>
<evidence type="ECO:0000256" key="1">
    <source>
        <dbReference type="PIRNR" id="PIRNR006615"/>
    </source>
</evidence>
<reference evidence="2" key="1">
    <citation type="submission" date="2021-07" db="EMBL/GenBank/DDBJ databases">
        <title>Shewanella sp. YLB-07 whole genome sequence.</title>
        <authorList>
            <person name="Yu L."/>
        </authorList>
    </citation>
    <scope>NUCLEOTIDE SEQUENCE</scope>
    <source>
        <strain evidence="2">YLB-08</strain>
    </source>
</reference>